<name>A0A7W8L7M1_9BURK</name>
<accession>A0A7W8L7M1</accession>
<organism evidence="2 3">
    <name type="scientific">Paraburkholderia youngii</name>
    <dbReference type="NCBI Taxonomy" id="2782701"/>
    <lineage>
        <taxon>Bacteria</taxon>
        <taxon>Pseudomonadati</taxon>
        <taxon>Pseudomonadota</taxon>
        <taxon>Betaproteobacteria</taxon>
        <taxon>Burkholderiales</taxon>
        <taxon>Burkholderiaceae</taxon>
        <taxon>Paraburkholderia</taxon>
    </lineage>
</organism>
<dbReference type="AlphaFoldDB" id="A0A7W8L7M1"/>
<sequence>MDEGLHDAPSTFVSGATTCLHRQRKSRSLPPEG</sequence>
<gene>
    <name evidence="2" type="ORF">HDG41_004005</name>
</gene>
<comment type="caution">
    <text evidence="2">The sequence shown here is derived from an EMBL/GenBank/DDBJ whole genome shotgun (WGS) entry which is preliminary data.</text>
</comment>
<dbReference type="Proteomes" id="UP000592820">
    <property type="component" value="Unassembled WGS sequence"/>
</dbReference>
<evidence type="ECO:0000313" key="3">
    <source>
        <dbReference type="Proteomes" id="UP000592820"/>
    </source>
</evidence>
<evidence type="ECO:0000256" key="1">
    <source>
        <dbReference type="SAM" id="MobiDB-lite"/>
    </source>
</evidence>
<proteinExistence type="predicted"/>
<evidence type="ECO:0000313" key="2">
    <source>
        <dbReference type="EMBL" id="MBB5401922.1"/>
    </source>
</evidence>
<dbReference type="EMBL" id="JACHDE010000006">
    <property type="protein sequence ID" value="MBB5401922.1"/>
    <property type="molecule type" value="Genomic_DNA"/>
</dbReference>
<reference evidence="2 3" key="1">
    <citation type="submission" date="2020-08" db="EMBL/GenBank/DDBJ databases">
        <title>Genomic Encyclopedia of Type Strains, Phase IV (KMG-V): Genome sequencing to study the core and pangenomes of soil and plant-associated prokaryotes.</title>
        <authorList>
            <person name="Whitman W."/>
        </authorList>
    </citation>
    <scope>NUCLEOTIDE SEQUENCE [LARGE SCALE GENOMIC DNA]</scope>
    <source>
        <strain evidence="2 3">JPY162</strain>
    </source>
</reference>
<protein>
    <submittedName>
        <fullName evidence="2">Uncharacterized protein</fullName>
    </submittedName>
</protein>
<feature type="region of interest" description="Disordered" evidence="1">
    <location>
        <begin position="1"/>
        <end position="33"/>
    </location>
</feature>